<reference evidence="6 7" key="1">
    <citation type="submission" date="2017-05" db="EMBL/GenBank/DDBJ databases">
        <title>Bifidobacterium vansinderenii sp. nov.</title>
        <authorList>
            <person name="Lugli G.A."/>
            <person name="Duranti S."/>
            <person name="Mangifesta M."/>
        </authorList>
    </citation>
    <scope>NUCLEOTIDE SEQUENCE [LARGE SCALE GENOMIC DNA]</scope>
    <source>
        <strain evidence="6 7">Tam10B</strain>
    </source>
</reference>
<keyword evidence="3" id="KW-0902">Two-component regulatory system</keyword>
<dbReference type="Gene3D" id="3.30.565.10">
    <property type="entry name" value="Histidine kinase-like ATPase, C-terminal domain"/>
    <property type="match status" value="1"/>
</dbReference>
<evidence type="ECO:0000256" key="3">
    <source>
        <dbReference type="ARBA" id="ARBA00023012"/>
    </source>
</evidence>
<dbReference type="EMBL" id="NEWD01000038">
    <property type="protein sequence ID" value="OXM99513.1"/>
    <property type="molecule type" value="Genomic_DNA"/>
</dbReference>
<dbReference type="GO" id="GO:0000160">
    <property type="term" value="P:phosphorelay signal transduction system"/>
    <property type="evidence" value="ECO:0007669"/>
    <property type="project" value="UniProtKB-KW"/>
</dbReference>
<accession>A0A229VV66</accession>
<dbReference type="PANTHER" id="PTHR24421">
    <property type="entry name" value="NITRATE/NITRITE SENSOR PROTEIN NARX-RELATED"/>
    <property type="match status" value="1"/>
</dbReference>
<keyword evidence="7" id="KW-1185">Reference proteome</keyword>
<keyword evidence="2 6" id="KW-0418">Kinase</keyword>
<evidence type="ECO:0000313" key="7">
    <source>
        <dbReference type="Proteomes" id="UP000215433"/>
    </source>
</evidence>
<keyword evidence="5" id="KW-0472">Membrane</keyword>
<evidence type="ECO:0000256" key="1">
    <source>
        <dbReference type="ARBA" id="ARBA00022679"/>
    </source>
</evidence>
<gene>
    <name evidence="6" type="ORF">Tam10B_2260</name>
</gene>
<feature type="compositionally biased region" description="Polar residues" evidence="4">
    <location>
        <begin position="284"/>
        <end position="296"/>
    </location>
</feature>
<sequence>MNTLASRLHQWYHTHPWRILITVAAFAVTLIEFALMPIPHGPIADGLVPFLLICYAYAVASMAWHPRVGGILTSVLYIMIAQLRNWCDVDLGILPFVPGVMLALALMVYEYTPTLRSRVQEWRDEGILHVLFWTLGLIYPVALAIYVLVSTFGYYMHGWMDMSAAAWLSSIGIAAQMALAPLTAYALLCRSRAQQAVEETSRLRDREREFKARERDLALAGSIHDAVTNELSSIALVAGRKARSEGLPDEERETYDGLYRQSLHALDELHKVIDVLRVPAVNGPSDSTGPASSAASETADGDACNTNDGPTVIRAALDGIDRQLHRVGFDGAGTLTVGGNAPKTLSQVVVDATCSLLREICTNVMRHADPTQPYMIAVRIDGHAITVTETNSCAADESWRGRAGGVGLAAQRSRIESLGGVMRTTRQDDSWIIHVELPIG</sequence>
<protein>
    <submittedName>
        <fullName evidence="6">Histidine kinase</fullName>
    </submittedName>
</protein>
<evidence type="ECO:0000256" key="2">
    <source>
        <dbReference type="ARBA" id="ARBA00022777"/>
    </source>
</evidence>
<dbReference type="OrthoDB" id="3233208at2"/>
<dbReference type="AlphaFoldDB" id="A0A229VV66"/>
<evidence type="ECO:0000256" key="5">
    <source>
        <dbReference type="SAM" id="Phobius"/>
    </source>
</evidence>
<comment type="caution">
    <text evidence="6">The sequence shown here is derived from an EMBL/GenBank/DDBJ whole genome shotgun (WGS) entry which is preliminary data.</text>
</comment>
<feature type="transmembrane region" description="Helical" evidence="5">
    <location>
        <begin position="167"/>
        <end position="188"/>
    </location>
</feature>
<dbReference type="Proteomes" id="UP000215433">
    <property type="component" value="Unassembled WGS sequence"/>
</dbReference>
<feature type="transmembrane region" description="Helical" evidence="5">
    <location>
        <begin position="91"/>
        <end position="109"/>
    </location>
</feature>
<keyword evidence="5" id="KW-0812">Transmembrane</keyword>
<dbReference type="InterPro" id="IPR050482">
    <property type="entry name" value="Sensor_HK_TwoCompSys"/>
</dbReference>
<dbReference type="InterPro" id="IPR036890">
    <property type="entry name" value="HATPase_C_sf"/>
</dbReference>
<proteinExistence type="predicted"/>
<keyword evidence="1" id="KW-0808">Transferase</keyword>
<name>A0A229VV66_9BIFI</name>
<evidence type="ECO:0000256" key="4">
    <source>
        <dbReference type="SAM" id="MobiDB-lite"/>
    </source>
</evidence>
<feature type="transmembrane region" description="Helical" evidence="5">
    <location>
        <begin position="130"/>
        <end position="155"/>
    </location>
</feature>
<dbReference type="GO" id="GO:0016301">
    <property type="term" value="F:kinase activity"/>
    <property type="evidence" value="ECO:0007669"/>
    <property type="project" value="UniProtKB-KW"/>
</dbReference>
<keyword evidence="5" id="KW-1133">Transmembrane helix</keyword>
<feature type="transmembrane region" description="Helical" evidence="5">
    <location>
        <begin position="17"/>
        <end position="35"/>
    </location>
</feature>
<evidence type="ECO:0000313" key="6">
    <source>
        <dbReference type="EMBL" id="OXM99513.1"/>
    </source>
</evidence>
<feature type="region of interest" description="Disordered" evidence="4">
    <location>
        <begin position="283"/>
        <end position="307"/>
    </location>
</feature>
<dbReference type="RefSeq" id="WP_093961350.1">
    <property type="nucleotide sequence ID" value="NZ_NEWD01000038.1"/>
</dbReference>
<organism evidence="6 7">
    <name type="scientific">Bifidobacterium vansinderenii</name>
    <dbReference type="NCBI Taxonomy" id="1984871"/>
    <lineage>
        <taxon>Bacteria</taxon>
        <taxon>Bacillati</taxon>
        <taxon>Actinomycetota</taxon>
        <taxon>Actinomycetes</taxon>
        <taxon>Bifidobacteriales</taxon>
        <taxon>Bifidobacteriaceae</taxon>
        <taxon>Bifidobacterium</taxon>
    </lineage>
</organism>